<dbReference type="PANTHER" id="PTHR43000">
    <property type="entry name" value="DTDP-D-GLUCOSE 4,6-DEHYDRATASE-RELATED"/>
    <property type="match status" value="1"/>
</dbReference>
<feature type="domain" description="NAD-dependent epimerase/dehydratase" evidence="3">
    <location>
        <begin position="14"/>
        <end position="254"/>
    </location>
</feature>
<protein>
    <submittedName>
        <fullName evidence="4">CDP-glucose 4,6-dehydratase</fullName>
        <ecNumber evidence="4">4.2.1.45</ecNumber>
    </submittedName>
</protein>
<feature type="compositionally biased region" description="Low complexity" evidence="2">
    <location>
        <begin position="369"/>
        <end position="378"/>
    </location>
</feature>
<evidence type="ECO:0000256" key="1">
    <source>
        <dbReference type="ARBA" id="ARBA00007637"/>
    </source>
</evidence>
<keyword evidence="5" id="KW-1185">Reference proteome</keyword>
<reference evidence="4 5" key="1">
    <citation type="submission" date="2024-03" db="EMBL/GenBank/DDBJ databases">
        <title>Draft genome sequence of Klenkia terrae.</title>
        <authorList>
            <person name="Duangmal K."/>
            <person name="Chantavorakit T."/>
        </authorList>
    </citation>
    <scope>NUCLEOTIDE SEQUENCE [LARGE SCALE GENOMIC DNA]</scope>
    <source>
        <strain evidence="4 5">JCM 17786</strain>
    </source>
</reference>
<proteinExistence type="inferred from homology"/>
<dbReference type="EMBL" id="JBAPLV010000051">
    <property type="protein sequence ID" value="MEI4281408.1"/>
    <property type="molecule type" value="Genomic_DNA"/>
</dbReference>
<dbReference type="Pfam" id="PF01370">
    <property type="entry name" value="Epimerase"/>
    <property type="match status" value="1"/>
</dbReference>
<feature type="compositionally biased region" description="Low complexity" evidence="2">
    <location>
        <begin position="393"/>
        <end position="403"/>
    </location>
</feature>
<dbReference type="RefSeq" id="WP_336393083.1">
    <property type="nucleotide sequence ID" value="NZ_JBAPLV010000051.1"/>
</dbReference>
<dbReference type="InterPro" id="IPR001509">
    <property type="entry name" value="Epimerase_deHydtase"/>
</dbReference>
<dbReference type="EC" id="4.2.1.45" evidence="4"/>
<accession>A0ABU8ECP6</accession>
<gene>
    <name evidence="4" type="primary">rfbG</name>
    <name evidence="4" type="ORF">UXQ13_23240</name>
</gene>
<keyword evidence="4" id="KW-0456">Lyase</keyword>
<evidence type="ECO:0000313" key="4">
    <source>
        <dbReference type="EMBL" id="MEI4281408.1"/>
    </source>
</evidence>
<sequence length="403" mass="42307">MTAPHPSALRGRDVLVTGHTGFKGSWLALWLAALGARTTGYALAPETDPALFEVAGVADVLHDHVVGDVRDRDAVDAVVARSRPDVVLHLAARTVVSEGYRRPAEAFSVNVDGTTAVLDAVRAADRPCAVVVVTSDKCYLNDESGRPFRETDPLGGHDPYSASKAAQELVVQSYRRSYFDPQAQAAAGCPVVRLASGRAGNVIGGGDWTEDGLVADLARAPARGGELVLRSPHAVRPWQHVLEPLSGYLTLAAALLQDDADALAGAYNFGPHPEDDATVAELVDGLSTAWGPLADGSRGWRSEPHEDLGHEAGVLRLDVELAARALSWTPTWRLGETLGRTADWYRGFGAEPASARDLCREDIAAFEGAVSGSATRGRAGAGPGPSRSDADSSRSSGDVTPTG</sequence>
<feature type="region of interest" description="Disordered" evidence="2">
    <location>
        <begin position="369"/>
        <end position="403"/>
    </location>
</feature>
<dbReference type="Proteomes" id="UP001373496">
    <property type="component" value="Unassembled WGS sequence"/>
</dbReference>
<evidence type="ECO:0000313" key="5">
    <source>
        <dbReference type="Proteomes" id="UP001373496"/>
    </source>
</evidence>
<dbReference type="Gene3D" id="3.90.25.10">
    <property type="entry name" value="UDP-galactose 4-epimerase, domain 1"/>
    <property type="match status" value="1"/>
</dbReference>
<comment type="similarity">
    <text evidence="1">Belongs to the NAD(P)-dependent epimerase/dehydratase family.</text>
</comment>
<dbReference type="InterPro" id="IPR013445">
    <property type="entry name" value="CDP_4_6_deHydtase"/>
</dbReference>
<dbReference type="Gene3D" id="3.40.50.720">
    <property type="entry name" value="NAD(P)-binding Rossmann-like Domain"/>
    <property type="match status" value="1"/>
</dbReference>
<dbReference type="GO" id="GO:0047733">
    <property type="term" value="F:CDP-glucose 4,6-dehydratase activity"/>
    <property type="evidence" value="ECO:0007669"/>
    <property type="project" value="UniProtKB-EC"/>
</dbReference>
<dbReference type="InterPro" id="IPR036291">
    <property type="entry name" value="NAD(P)-bd_dom_sf"/>
</dbReference>
<evidence type="ECO:0000259" key="3">
    <source>
        <dbReference type="Pfam" id="PF01370"/>
    </source>
</evidence>
<dbReference type="NCBIfam" id="TIGR02622">
    <property type="entry name" value="CDP_4_6_dhtase"/>
    <property type="match status" value="1"/>
</dbReference>
<comment type="caution">
    <text evidence="4">The sequence shown here is derived from an EMBL/GenBank/DDBJ whole genome shotgun (WGS) entry which is preliminary data.</text>
</comment>
<organism evidence="4 5">
    <name type="scientific">Klenkia terrae</name>
    <dbReference type="NCBI Taxonomy" id="1052259"/>
    <lineage>
        <taxon>Bacteria</taxon>
        <taxon>Bacillati</taxon>
        <taxon>Actinomycetota</taxon>
        <taxon>Actinomycetes</taxon>
        <taxon>Geodermatophilales</taxon>
        <taxon>Geodermatophilaceae</taxon>
        <taxon>Klenkia</taxon>
    </lineage>
</organism>
<evidence type="ECO:0000256" key="2">
    <source>
        <dbReference type="SAM" id="MobiDB-lite"/>
    </source>
</evidence>
<dbReference type="SUPFAM" id="SSF51735">
    <property type="entry name" value="NAD(P)-binding Rossmann-fold domains"/>
    <property type="match status" value="1"/>
</dbReference>
<name>A0ABU8ECP6_9ACTN</name>